<proteinExistence type="inferred from homology"/>
<dbReference type="OrthoDB" id="5290748at2"/>
<evidence type="ECO:0000256" key="11">
    <source>
        <dbReference type="ARBA" id="ARBA00023204"/>
    </source>
</evidence>
<keyword evidence="8" id="KW-0378">Hydrolase</keyword>
<evidence type="ECO:0000256" key="1">
    <source>
        <dbReference type="ARBA" id="ARBA00001400"/>
    </source>
</evidence>
<dbReference type="Gene3D" id="3.40.470.10">
    <property type="entry name" value="Uracil-DNA glycosylase-like domain"/>
    <property type="match status" value="1"/>
</dbReference>
<evidence type="ECO:0000256" key="7">
    <source>
        <dbReference type="ARBA" id="ARBA00022763"/>
    </source>
</evidence>
<evidence type="ECO:0000256" key="3">
    <source>
        <dbReference type="ARBA" id="ARBA00012030"/>
    </source>
</evidence>
<dbReference type="InterPro" id="IPR005122">
    <property type="entry name" value="Uracil-DNA_glycosylase-like"/>
</dbReference>
<evidence type="ECO:0000256" key="4">
    <source>
        <dbReference type="ARBA" id="ARBA00019403"/>
    </source>
</evidence>
<dbReference type="Pfam" id="PF03167">
    <property type="entry name" value="UDG"/>
    <property type="match status" value="1"/>
</dbReference>
<keyword evidence="11" id="KW-0234">DNA repair</keyword>
<dbReference type="PANTHER" id="PTHR33693:SF1">
    <property type="entry name" value="TYPE-4 URACIL-DNA GLYCOSYLASE"/>
    <property type="match status" value="1"/>
</dbReference>
<evidence type="ECO:0000256" key="6">
    <source>
        <dbReference type="ARBA" id="ARBA00022723"/>
    </source>
</evidence>
<dbReference type="InterPro" id="IPR005273">
    <property type="entry name" value="Ura-DNA_glyco_family4"/>
</dbReference>
<keyword evidence="9" id="KW-0408">Iron</keyword>
<dbReference type="AlphaFoldDB" id="A0A5K7Y9U5"/>
<dbReference type="EMBL" id="AP021874">
    <property type="protein sequence ID" value="BBO66152.1"/>
    <property type="molecule type" value="Genomic_DNA"/>
</dbReference>
<dbReference type="SMART" id="SM00986">
    <property type="entry name" value="UDG"/>
    <property type="match status" value="1"/>
</dbReference>
<keyword evidence="14" id="KW-1185">Reference proteome</keyword>
<evidence type="ECO:0000256" key="5">
    <source>
        <dbReference type="ARBA" id="ARBA00022485"/>
    </source>
</evidence>
<reference evidence="13 14" key="1">
    <citation type="submission" date="2019-11" db="EMBL/GenBank/DDBJ databases">
        <title>Comparative genomics of hydrocarbon-degrading Desulfosarcina strains.</title>
        <authorList>
            <person name="Watanabe M."/>
            <person name="Kojima H."/>
            <person name="Fukui M."/>
        </authorList>
    </citation>
    <scope>NUCLEOTIDE SEQUENCE [LARGE SCALE GENOMIC DNA]</scope>
    <source>
        <strain evidence="13 14">PL12</strain>
    </source>
</reference>
<evidence type="ECO:0000256" key="10">
    <source>
        <dbReference type="ARBA" id="ARBA00023014"/>
    </source>
</evidence>
<evidence type="ECO:0000259" key="12">
    <source>
        <dbReference type="SMART" id="SM00986"/>
    </source>
</evidence>
<dbReference type="PANTHER" id="PTHR33693">
    <property type="entry name" value="TYPE-5 URACIL-DNA GLYCOSYLASE"/>
    <property type="match status" value="1"/>
</dbReference>
<dbReference type="SUPFAM" id="SSF52141">
    <property type="entry name" value="Uracil-DNA glycosylase-like"/>
    <property type="match status" value="1"/>
</dbReference>
<dbReference type="CDD" id="cd10030">
    <property type="entry name" value="UDG-F4_TTUDGA_SPO1dp_like"/>
    <property type="match status" value="1"/>
</dbReference>
<dbReference type="SMART" id="SM00987">
    <property type="entry name" value="UreE_C"/>
    <property type="match status" value="1"/>
</dbReference>
<dbReference type="EC" id="3.2.2.27" evidence="3"/>
<feature type="domain" description="Uracil-DNA glycosylase-like" evidence="12">
    <location>
        <begin position="80"/>
        <end position="226"/>
    </location>
</feature>
<comment type="similarity">
    <text evidence="2">Belongs to the uracil-DNA glycosylase (UDG) superfamily. Type 4 (UDGa) family.</text>
</comment>
<organism evidence="13 14">
    <name type="scientific">Desulfosarcina alkanivorans</name>
    <dbReference type="NCBI Taxonomy" id="571177"/>
    <lineage>
        <taxon>Bacteria</taxon>
        <taxon>Pseudomonadati</taxon>
        <taxon>Thermodesulfobacteriota</taxon>
        <taxon>Desulfobacteria</taxon>
        <taxon>Desulfobacterales</taxon>
        <taxon>Desulfosarcinaceae</taxon>
        <taxon>Desulfosarcina</taxon>
    </lineage>
</organism>
<comment type="catalytic activity">
    <reaction evidence="1">
        <text>Hydrolyzes single-stranded DNA or mismatched double-stranded DNA and polynucleotides, releasing free uracil.</text>
        <dbReference type="EC" id="3.2.2.27"/>
    </reaction>
</comment>
<keyword evidence="10" id="KW-0411">Iron-sulfur</keyword>
<evidence type="ECO:0000256" key="8">
    <source>
        <dbReference type="ARBA" id="ARBA00022801"/>
    </source>
</evidence>
<keyword evidence="7" id="KW-0227">DNA damage</keyword>
<dbReference type="RefSeq" id="WP_155314572.1">
    <property type="nucleotide sequence ID" value="NZ_AP021874.1"/>
</dbReference>
<accession>A0A5K7Y9U5</accession>
<evidence type="ECO:0000313" key="14">
    <source>
        <dbReference type="Proteomes" id="UP000427906"/>
    </source>
</evidence>
<gene>
    <name evidence="13" type="ORF">DSCA_00820</name>
</gene>
<keyword evidence="5" id="KW-0004">4Fe-4S</keyword>
<dbReference type="GO" id="GO:0006281">
    <property type="term" value="P:DNA repair"/>
    <property type="evidence" value="ECO:0007669"/>
    <property type="project" value="UniProtKB-KW"/>
</dbReference>
<dbReference type="Proteomes" id="UP000427906">
    <property type="component" value="Chromosome"/>
</dbReference>
<dbReference type="KEGG" id="dalk:DSCA_00820"/>
<dbReference type="NCBIfam" id="TIGR00758">
    <property type="entry name" value="UDG_fam4"/>
    <property type="match status" value="1"/>
</dbReference>
<keyword evidence="6" id="KW-0479">Metal-binding</keyword>
<dbReference type="GO" id="GO:0046872">
    <property type="term" value="F:metal ion binding"/>
    <property type="evidence" value="ECO:0007669"/>
    <property type="project" value="UniProtKB-KW"/>
</dbReference>
<dbReference type="InterPro" id="IPR051536">
    <property type="entry name" value="UDG_Type-4/5"/>
</dbReference>
<name>A0A5K7Y9U5_9BACT</name>
<dbReference type="InterPro" id="IPR036895">
    <property type="entry name" value="Uracil-DNA_glycosylase-like_sf"/>
</dbReference>
<protein>
    <recommendedName>
        <fullName evidence="4">Type-4 uracil-DNA glycosylase</fullName>
        <ecNumber evidence="3">3.2.2.27</ecNumber>
    </recommendedName>
</protein>
<dbReference type="GO" id="GO:0051539">
    <property type="term" value="F:4 iron, 4 sulfur cluster binding"/>
    <property type="evidence" value="ECO:0007669"/>
    <property type="project" value="UniProtKB-KW"/>
</dbReference>
<sequence>MTDKTPLVDMIRHLRTSLAHLKANGCTGFDCSPQGLETLAHLGVPLSAGPAGQETLETIRADLGDCTRCPLCRSRTHIVFGEGNPGARLVFVGEGPGFEEDQSGHPFVGAAGQLLTKIIAAMKLSREEVYIGNIVKCRPPGNRNPQPDEISRCLPFLKRQLAAIRPRVVCALGKVAAQTLLEVDTPISRLRGHFHEALGVPVMPTFHPAYLLRNPEKKRDVWSDVQQIMKMLG</sequence>
<evidence type="ECO:0000313" key="13">
    <source>
        <dbReference type="EMBL" id="BBO66152.1"/>
    </source>
</evidence>
<evidence type="ECO:0000256" key="9">
    <source>
        <dbReference type="ARBA" id="ARBA00023004"/>
    </source>
</evidence>
<dbReference type="GO" id="GO:0004844">
    <property type="term" value="F:uracil DNA N-glycosylase activity"/>
    <property type="evidence" value="ECO:0007669"/>
    <property type="project" value="UniProtKB-EC"/>
</dbReference>
<evidence type="ECO:0000256" key="2">
    <source>
        <dbReference type="ARBA" id="ARBA00006521"/>
    </source>
</evidence>